<reference evidence="3" key="1">
    <citation type="journal article" date="2019" name="Int. J. Syst. Evol. Microbiol.">
        <title>The Global Catalogue of Microorganisms (GCM) 10K type strain sequencing project: providing services to taxonomists for standard genome sequencing and annotation.</title>
        <authorList>
            <consortium name="The Broad Institute Genomics Platform"/>
            <consortium name="The Broad Institute Genome Sequencing Center for Infectious Disease"/>
            <person name="Wu L."/>
            <person name="Ma J."/>
        </authorList>
    </citation>
    <scope>NUCLEOTIDE SEQUENCE [LARGE SCALE GENOMIC DNA]</scope>
    <source>
        <strain evidence="3">JCM 9933</strain>
    </source>
</reference>
<feature type="region of interest" description="Disordered" evidence="1">
    <location>
        <begin position="1"/>
        <end position="46"/>
    </location>
</feature>
<gene>
    <name evidence="2" type="ORF">GCM10009416_46200</name>
</gene>
<sequence>MAGRTDAPAAAALQGVVDADDDRPRRDEGRYHHPQQDAGEGEARPGIAVEHAVEGREAGMLGQAEHA</sequence>
<evidence type="ECO:0000256" key="1">
    <source>
        <dbReference type="SAM" id="MobiDB-lite"/>
    </source>
</evidence>
<dbReference type="Proteomes" id="UP001501588">
    <property type="component" value="Unassembled WGS sequence"/>
</dbReference>
<proteinExistence type="predicted"/>
<name>A0ABP3R462_9PROT</name>
<protein>
    <submittedName>
        <fullName evidence="2">Uncharacterized protein</fullName>
    </submittedName>
</protein>
<accession>A0ABP3R462</accession>
<evidence type="ECO:0000313" key="2">
    <source>
        <dbReference type="EMBL" id="GAA0603296.1"/>
    </source>
</evidence>
<evidence type="ECO:0000313" key="3">
    <source>
        <dbReference type="Proteomes" id="UP001501588"/>
    </source>
</evidence>
<keyword evidence="3" id="KW-1185">Reference proteome</keyword>
<feature type="compositionally biased region" description="Basic and acidic residues" evidence="1">
    <location>
        <begin position="22"/>
        <end position="35"/>
    </location>
</feature>
<organism evidence="2 3">
    <name type="scientific">Craurococcus roseus</name>
    <dbReference type="NCBI Taxonomy" id="77585"/>
    <lineage>
        <taxon>Bacteria</taxon>
        <taxon>Pseudomonadati</taxon>
        <taxon>Pseudomonadota</taxon>
        <taxon>Alphaproteobacteria</taxon>
        <taxon>Acetobacterales</taxon>
        <taxon>Acetobacteraceae</taxon>
        <taxon>Craurococcus</taxon>
    </lineage>
</organism>
<dbReference type="EMBL" id="BAAAFZ010000089">
    <property type="protein sequence ID" value="GAA0603296.1"/>
    <property type="molecule type" value="Genomic_DNA"/>
</dbReference>
<comment type="caution">
    <text evidence="2">The sequence shown here is derived from an EMBL/GenBank/DDBJ whole genome shotgun (WGS) entry which is preliminary data.</text>
</comment>